<evidence type="ECO:0000313" key="13">
    <source>
        <dbReference type="EMBL" id="MCW3805933.1"/>
    </source>
</evidence>
<sequence length="787" mass="89080">MRVCIAEKPSVAGEIAKVVGATSRKDGYYEGNNFQVTWTFGHLCTLKEPHDYLGEWKRWNLGTLPIIPSQFGIKLIQNKGVEKQFGIIEKLVKSATEVINCGDAGQEGEVIQRWVLQKAGCKVHLKRLWISSLTEEAIREGFEKLYDNARFDSLYAAGSSRAIGDWLLGINATRLYTIKYSQPGTVLSIGRVQTPTLALIVNRYLEIENFVPEPYWELKTVYKDVTFNSAQGKFSSKEEGSSALEKIKDKPFEVTDFSRKPGKEAPPRLFDLTSLQVECNKKFALSADETLKGIQSLYEKKLTTYPRVDTTYLSNDIYPKIGGILKGLKQYHDLVEPLLQSKIRKSKKVFDDKKVTDHHAIIPTGVTAPESLSRDEKLIYDMVTRRFIANFYPDCEISTTTILGKVEDVDFKTSGKQVIKENWRVVYKSMAGKKDGDDKILPEFVKGESGPHEPDFQEKETQPPKYYTEATLLRAMETAGKQVDDDELRELMKENGIGRPSTRANIIETLFKRKYIYKVRKNVLPTAMGVKLMEFISNDLLKSAELTGIWEKKLRQIETGEYEAKDFMAELKQMVSDLVFQVKNDYSKGKIIIEEVEKQETKPKTTTKEKKSKSLTCPRCGKGEMMKGKSAWGCSAYASGCKTLIPFEFLGKKLTDKQVEGLVLKGKTPLIKGFALNGGKANGVVSFDDHFELRLEEEEQKELLCPKCKTGKIIEGKSAWGCSNYANGCRVVIPFEFLKKKLSQTHMEALVFKGKTGKLKGFSLSEDKTNVTGFIDWDENYQLRFNE</sequence>
<evidence type="ECO:0000313" key="14">
    <source>
        <dbReference type="Proteomes" id="UP001207408"/>
    </source>
</evidence>
<evidence type="ECO:0000256" key="4">
    <source>
        <dbReference type="ARBA" id="ARBA00022723"/>
    </source>
</evidence>
<comment type="similarity">
    <text evidence="2">Belongs to the type IA topoisomerase family.</text>
</comment>
<dbReference type="InterPro" id="IPR003601">
    <property type="entry name" value="Topo_IA_2"/>
</dbReference>
<evidence type="ECO:0000259" key="12">
    <source>
        <dbReference type="PROSITE" id="PS52039"/>
    </source>
</evidence>
<evidence type="ECO:0000256" key="3">
    <source>
        <dbReference type="ARBA" id="ARBA00012891"/>
    </source>
</evidence>
<dbReference type="SMART" id="SM00436">
    <property type="entry name" value="TOP1Bc"/>
    <property type="match status" value="1"/>
</dbReference>
<dbReference type="InterPro" id="IPR013825">
    <property type="entry name" value="Topo_IA_cen_sub2"/>
</dbReference>
<dbReference type="SMART" id="SM00493">
    <property type="entry name" value="TOPRIM"/>
    <property type="match status" value="1"/>
</dbReference>
<organism evidence="13 14">
    <name type="scientific">Plebeiibacterium marinum</name>
    <dbReference type="NCBI Taxonomy" id="2992111"/>
    <lineage>
        <taxon>Bacteria</taxon>
        <taxon>Pseudomonadati</taxon>
        <taxon>Bacteroidota</taxon>
        <taxon>Bacteroidia</taxon>
        <taxon>Marinilabiliales</taxon>
        <taxon>Marinilabiliaceae</taxon>
        <taxon>Plebeiibacterium</taxon>
    </lineage>
</organism>
<comment type="caution">
    <text evidence="13">The sequence shown here is derived from an EMBL/GenBank/DDBJ whole genome shotgun (WGS) entry which is preliminary data.</text>
</comment>
<dbReference type="SUPFAM" id="SSF56712">
    <property type="entry name" value="Prokaryotic type I DNA topoisomerase"/>
    <property type="match status" value="1"/>
</dbReference>
<dbReference type="Proteomes" id="UP001207408">
    <property type="component" value="Unassembled WGS sequence"/>
</dbReference>
<gene>
    <name evidence="13" type="ORF">OM074_09855</name>
</gene>
<dbReference type="CDD" id="cd03362">
    <property type="entry name" value="TOPRIM_TopoIA_TopoIII"/>
    <property type="match status" value="1"/>
</dbReference>
<dbReference type="InterPro" id="IPR000380">
    <property type="entry name" value="Topo_IA"/>
</dbReference>
<keyword evidence="14" id="KW-1185">Reference proteome</keyword>
<dbReference type="Gene3D" id="3.40.50.140">
    <property type="match status" value="1"/>
</dbReference>
<dbReference type="InterPro" id="IPR006171">
    <property type="entry name" value="TOPRIM_dom"/>
</dbReference>
<reference evidence="13" key="1">
    <citation type="submission" date="2022-10" db="EMBL/GenBank/DDBJ databases">
        <authorList>
            <person name="Yu W.X."/>
        </authorList>
    </citation>
    <scope>NUCLEOTIDE SEQUENCE</scope>
    <source>
        <strain evidence="13">D04</strain>
    </source>
</reference>
<dbReference type="InterPro" id="IPR013824">
    <property type="entry name" value="Topo_IA_cen_sub1"/>
</dbReference>
<dbReference type="InterPro" id="IPR005738">
    <property type="entry name" value="TopoIII"/>
</dbReference>
<dbReference type="RefSeq" id="WP_301199305.1">
    <property type="nucleotide sequence ID" value="NZ_JAPDPI010000017.1"/>
</dbReference>
<dbReference type="GO" id="GO:0006265">
    <property type="term" value="P:DNA topological change"/>
    <property type="evidence" value="ECO:0007669"/>
    <property type="project" value="InterPro"/>
</dbReference>
<dbReference type="EC" id="5.6.2.1" evidence="3"/>
<protein>
    <recommendedName>
        <fullName evidence="3">DNA topoisomerase</fullName>
        <ecNumber evidence="3">5.6.2.1</ecNumber>
    </recommendedName>
    <alternativeName>
        <fullName evidence="11">Omega-protein</fullName>
    </alternativeName>
    <alternativeName>
        <fullName evidence="10">Relaxing enzyme</fullName>
    </alternativeName>
    <alternativeName>
        <fullName evidence="8">Swivelase</fullName>
    </alternativeName>
    <alternativeName>
        <fullName evidence="9">Untwisting enzyme</fullName>
    </alternativeName>
</protein>
<keyword evidence="5" id="KW-0799">Topoisomerase</keyword>
<keyword evidence="7" id="KW-0413">Isomerase</keyword>
<keyword evidence="6" id="KW-0238">DNA-binding</keyword>
<dbReference type="GO" id="GO:0006310">
    <property type="term" value="P:DNA recombination"/>
    <property type="evidence" value="ECO:0007669"/>
    <property type="project" value="TreeGrafter"/>
</dbReference>
<comment type="catalytic activity">
    <reaction evidence="1">
        <text>ATP-independent breakage of single-stranded DNA, followed by passage and rejoining.</text>
        <dbReference type="EC" id="5.6.2.1"/>
    </reaction>
</comment>
<dbReference type="SMART" id="SM00437">
    <property type="entry name" value="TOP1Ac"/>
    <property type="match status" value="1"/>
</dbReference>
<evidence type="ECO:0000256" key="8">
    <source>
        <dbReference type="ARBA" id="ARBA00030003"/>
    </source>
</evidence>
<dbReference type="Pfam" id="PF01751">
    <property type="entry name" value="Toprim"/>
    <property type="match status" value="1"/>
</dbReference>
<dbReference type="GO" id="GO:0046872">
    <property type="term" value="F:metal ion binding"/>
    <property type="evidence" value="ECO:0007669"/>
    <property type="project" value="UniProtKB-KW"/>
</dbReference>
<keyword evidence="4" id="KW-0479">Metal-binding</keyword>
<dbReference type="PROSITE" id="PS52039">
    <property type="entry name" value="TOPO_IA_2"/>
    <property type="match status" value="1"/>
</dbReference>
<name>A0AAE3MDR9_9BACT</name>
<dbReference type="Pfam" id="PF01131">
    <property type="entry name" value="Topoisom_bac"/>
    <property type="match status" value="1"/>
</dbReference>
<evidence type="ECO:0000256" key="11">
    <source>
        <dbReference type="ARBA" id="ARBA00032877"/>
    </source>
</evidence>
<dbReference type="AlphaFoldDB" id="A0AAE3MDR9"/>
<evidence type="ECO:0000256" key="2">
    <source>
        <dbReference type="ARBA" id="ARBA00009446"/>
    </source>
</evidence>
<dbReference type="InterPro" id="IPR013497">
    <property type="entry name" value="Topo_IA_cen"/>
</dbReference>
<dbReference type="Gene3D" id="2.70.20.10">
    <property type="entry name" value="Topoisomerase I, domain 3"/>
    <property type="match status" value="1"/>
</dbReference>
<evidence type="ECO:0000256" key="7">
    <source>
        <dbReference type="ARBA" id="ARBA00023235"/>
    </source>
</evidence>
<dbReference type="InterPro" id="IPR023405">
    <property type="entry name" value="Topo_IA_core_domain"/>
</dbReference>
<dbReference type="PANTHER" id="PTHR11390">
    <property type="entry name" value="PROKARYOTIC DNA TOPOISOMERASE"/>
    <property type="match status" value="1"/>
</dbReference>
<dbReference type="GO" id="GO:0043597">
    <property type="term" value="C:cytoplasmic replication fork"/>
    <property type="evidence" value="ECO:0007669"/>
    <property type="project" value="TreeGrafter"/>
</dbReference>
<accession>A0AAE3MDR9</accession>
<dbReference type="Gene3D" id="1.10.460.10">
    <property type="entry name" value="Topoisomerase I, domain 2"/>
    <property type="match status" value="1"/>
</dbReference>
<dbReference type="InterPro" id="IPR034144">
    <property type="entry name" value="TOPRIM_TopoIII"/>
</dbReference>
<evidence type="ECO:0000256" key="5">
    <source>
        <dbReference type="ARBA" id="ARBA00023029"/>
    </source>
</evidence>
<dbReference type="EMBL" id="JAPDPI010000017">
    <property type="protein sequence ID" value="MCW3805933.1"/>
    <property type="molecule type" value="Genomic_DNA"/>
</dbReference>
<feature type="domain" description="Topo IA-type catalytic" evidence="12">
    <location>
        <begin position="151"/>
        <end position="579"/>
    </location>
</feature>
<evidence type="ECO:0000256" key="10">
    <source>
        <dbReference type="ARBA" id="ARBA00032235"/>
    </source>
</evidence>
<proteinExistence type="inferred from homology"/>
<dbReference type="GO" id="GO:0003917">
    <property type="term" value="F:DNA topoisomerase type I (single strand cut, ATP-independent) activity"/>
    <property type="evidence" value="ECO:0007669"/>
    <property type="project" value="UniProtKB-EC"/>
</dbReference>
<dbReference type="Gene3D" id="1.10.290.10">
    <property type="entry name" value="Topoisomerase I, domain 4"/>
    <property type="match status" value="1"/>
</dbReference>
<dbReference type="GO" id="GO:0003677">
    <property type="term" value="F:DNA binding"/>
    <property type="evidence" value="ECO:0007669"/>
    <property type="project" value="UniProtKB-KW"/>
</dbReference>
<evidence type="ECO:0000256" key="6">
    <source>
        <dbReference type="ARBA" id="ARBA00023125"/>
    </source>
</evidence>
<evidence type="ECO:0000256" key="1">
    <source>
        <dbReference type="ARBA" id="ARBA00000213"/>
    </source>
</evidence>
<evidence type="ECO:0000256" key="9">
    <source>
        <dbReference type="ARBA" id="ARBA00031985"/>
    </source>
</evidence>
<dbReference type="CDD" id="cd00186">
    <property type="entry name" value="TOP1Ac"/>
    <property type="match status" value="1"/>
</dbReference>
<dbReference type="PANTHER" id="PTHR11390:SF21">
    <property type="entry name" value="DNA TOPOISOMERASE 3-ALPHA"/>
    <property type="match status" value="1"/>
</dbReference>
<dbReference type="InterPro" id="IPR013826">
    <property type="entry name" value="Topo_IA_cen_sub3"/>
</dbReference>
<dbReference type="PRINTS" id="PR00417">
    <property type="entry name" value="PRTPISMRASEI"/>
</dbReference>
<dbReference type="InterPro" id="IPR003602">
    <property type="entry name" value="Topo_IA_DNA-bd_dom"/>
</dbReference>
<dbReference type="GO" id="GO:0006281">
    <property type="term" value="P:DNA repair"/>
    <property type="evidence" value="ECO:0007669"/>
    <property type="project" value="TreeGrafter"/>
</dbReference>
<dbReference type="NCBIfam" id="TIGR01056">
    <property type="entry name" value="topB"/>
    <property type="match status" value="1"/>
</dbReference>
<dbReference type="NCBIfam" id="NF005829">
    <property type="entry name" value="PRK07726.1"/>
    <property type="match status" value="1"/>
</dbReference>